<dbReference type="GO" id="GO:0003677">
    <property type="term" value="F:DNA binding"/>
    <property type="evidence" value="ECO:0007669"/>
    <property type="project" value="UniProtKB-UniRule"/>
</dbReference>
<accession>A0A0G9KUM2</accession>
<dbReference type="InterPro" id="IPR009057">
    <property type="entry name" value="Homeodomain-like_sf"/>
</dbReference>
<feature type="domain" description="HTH tetR-type" evidence="3">
    <location>
        <begin position="6"/>
        <end position="66"/>
    </location>
</feature>
<organism evidence="4 5">
    <name type="scientific">Aliarcobacter butzleri L355</name>
    <dbReference type="NCBI Taxonomy" id="1447263"/>
    <lineage>
        <taxon>Bacteria</taxon>
        <taxon>Pseudomonadati</taxon>
        <taxon>Campylobacterota</taxon>
        <taxon>Epsilonproteobacteria</taxon>
        <taxon>Campylobacterales</taxon>
        <taxon>Arcobacteraceae</taxon>
        <taxon>Aliarcobacter</taxon>
    </lineage>
</organism>
<evidence type="ECO:0000313" key="5">
    <source>
        <dbReference type="Proteomes" id="UP000035154"/>
    </source>
</evidence>
<dbReference type="RefSeq" id="WP_012148073.1">
    <property type="nucleotide sequence ID" value="NZ_JAIW01000045.1"/>
</dbReference>
<evidence type="ECO:0000256" key="1">
    <source>
        <dbReference type="ARBA" id="ARBA00023125"/>
    </source>
</evidence>
<protein>
    <submittedName>
        <fullName evidence="4">TetR family transcriptional regulator</fullName>
    </submittedName>
</protein>
<dbReference type="Gene3D" id="1.10.357.10">
    <property type="entry name" value="Tetracycline Repressor, domain 2"/>
    <property type="match status" value="1"/>
</dbReference>
<comment type="caution">
    <text evidence="4">The sequence shown here is derived from an EMBL/GenBank/DDBJ whole genome shotgun (WGS) entry which is preliminary data.</text>
</comment>
<evidence type="ECO:0000259" key="3">
    <source>
        <dbReference type="PROSITE" id="PS50977"/>
    </source>
</evidence>
<dbReference type="PATRIC" id="fig|1447263.3.peg.1287"/>
<dbReference type="Proteomes" id="UP000035154">
    <property type="component" value="Unassembled WGS sequence"/>
</dbReference>
<dbReference type="EMBL" id="JAIW01000045">
    <property type="protein sequence ID" value="KLE09470.1"/>
    <property type="molecule type" value="Genomic_DNA"/>
</dbReference>
<evidence type="ECO:0000313" key="4">
    <source>
        <dbReference type="EMBL" id="KLE09470.1"/>
    </source>
</evidence>
<dbReference type="SUPFAM" id="SSF46689">
    <property type="entry name" value="Homeodomain-like"/>
    <property type="match status" value="1"/>
</dbReference>
<dbReference type="InterPro" id="IPR001647">
    <property type="entry name" value="HTH_TetR"/>
</dbReference>
<proteinExistence type="predicted"/>
<name>A0A0G9KUM2_9BACT</name>
<keyword evidence="1 2" id="KW-0238">DNA-binding</keyword>
<reference evidence="4 5" key="1">
    <citation type="submission" date="2014-01" db="EMBL/GenBank/DDBJ databases">
        <title>Development of a Comparative Genomic Fingerprinting Assay for High Resolution Genotyping of Arcobacter butzleri.</title>
        <authorList>
            <person name="Webb A.L."/>
            <person name="Inglis G.D."/>
            <person name="Kruczkiewicz P."/>
            <person name="Selinger L.B."/>
            <person name="Taboada E.N."/>
        </authorList>
    </citation>
    <scope>NUCLEOTIDE SEQUENCE [LARGE SCALE GENOMIC DNA]</scope>
    <source>
        <strain evidence="4 5">L355</strain>
    </source>
</reference>
<feature type="DNA-binding region" description="H-T-H motif" evidence="2">
    <location>
        <begin position="29"/>
        <end position="48"/>
    </location>
</feature>
<dbReference type="PROSITE" id="PS50977">
    <property type="entry name" value="HTH_TETR_2"/>
    <property type="match status" value="1"/>
</dbReference>
<gene>
    <name evidence="4" type="ORF">AF80_06585</name>
</gene>
<dbReference type="GeneID" id="24305322"/>
<sequence>MSTKNKIDKNYLINIIEEILLNDGISGLSIRKVATKANISIGGVQYIFGNKEGMIKAVLEKNEEDYNRQIKILLKDDNSKYSQLKAHIEYISKHNDNEEFDKISKIITILLQEKFVFEGLQDWYSASLNSIDTNTDEGKKLRLAFLFSEAMFTLMTLKYINISPKEQKEIFEDLKTFLL</sequence>
<evidence type="ECO:0000256" key="2">
    <source>
        <dbReference type="PROSITE-ProRule" id="PRU00335"/>
    </source>
</evidence>
<dbReference type="AlphaFoldDB" id="A0A0G9KUM2"/>